<accession>A0A4Z0PUP6</accession>
<dbReference type="OrthoDB" id="6313827at2"/>
<proteinExistence type="predicted"/>
<dbReference type="PRINTS" id="PR01955">
    <property type="entry name" value="LANCFRANKIA"/>
</dbReference>
<reference evidence="1 2" key="1">
    <citation type="submission" date="2019-04" db="EMBL/GenBank/DDBJ databases">
        <authorList>
            <person name="Feng G."/>
            <person name="Zhang J."/>
            <person name="Zhu H."/>
        </authorList>
    </citation>
    <scope>NUCLEOTIDE SEQUENCE [LARGE SCALE GENOMIC DNA]</scope>
    <source>
        <strain evidence="1 2">JCM 31653</strain>
    </source>
</reference>
<keyword evidence="2" id="KW-1185">Reference proteome</keyword>
<evidence type="ECO:0000313" key="2">
    <source>
        <dbReference type="Proteomes" id="UP000297549"/>
    </source>
</evidence>
<dbReference type="GO" id="GO:0031179">
    <property type="term" value="P:peptide modification"/>
    <property type="evidence" value="ECO:0007669"/>
    <property type="project" value="InterPro"/>
</dbReference>
<gene>
    <name evidence="1" type="ORF">E5K00_14320</name>
</gene>
<dbReference type="AlphaFoldDB" id="A0A4Z0PUP6"/>
<dbReference type="SMART" id="SM01260">
    <property type="entry name" value="LANC_like"/>
    <property type="match status" value="1"/>
</dbReference>
<evidence type="ECO:0000313" key="1">
    <source>
        <dbReference type="EMBL" id="TGE21458.1"/>
    </source>
</evidence>
<name>A0A4Z0PUP6_9BACT</name>
<dbReference type="InterPro" id="IPR007822">
    <property type="entry name" value="LANC-like"/>
</dbReference>
<dbReference type="SUPFAM" id="SSF158745">
    <property type="entry name" value="LanC-like"/>
    <property type="match status" value="1"/>
</dbReference>
<protein>
    <recommendedName>
        <fullName evidence="3">Lanthionine synthetase</fullName>
    </recommendedName>
</protein>
<dbReference type="PRINTS" id="PR01950">
    <property type="entry name" value="LANCSUPER"/>
</dbReference>
<sequence>MKNDSYFQGNLNAIYYFIQAGGFTLQDPSLKWGKIGLAVFLNQLTFNSSDSAAQAITLRLFEAGVAGVEDLAEESGLGEILSDLAGIIHFLRQNSRLAFDAEDLLAELDPFLLTYLTTCATLGNLDLVAGALAPAHYLLARATECPSLTKPLDDFILQLDTLATRAITGQACWYSTIFPEPRIYLGLSHGSASILVFLAKALEAGRQPAVCRRLLAEGVAYVLAQYRPDSSIAFPVIVGHEPQFATLGWAYGDLGVCYGLLVASQALGHVPGCQLAVSRALSLGNRIGEPGAWPDAGLAYGCTGSAVLFHALAQLSGTPAFLSFAEQCLARSSDFISAHNPACGFRAAYPTRGNGADWGIISGIAGIGVAFHAYLSQDYSLAQRLLYL</sequence>
<comment type="caution">
    <text evidence="1">The sequence shown here is derived from an EMBL/GenBank/DDBJ whole genome shotgun (WGS) entry which is preliminary data.</text>
</comment>
<dbReference type="RefSeq" id="WP_135464005.1">
    <property type="nucleotide sequence ID" value="NZ_SRLC01000002.1"/>
</dbReference>
<dbReference type="Proteomes" id="UP000297549">
    <property type="component" value="Unassembled WGS sequence"/>
</dbReference>
<dbReference type="Pfam" id="PF05147">
    <property type="entry name" value="LANC_like"/>
    <property type="match status" value="1"/>
</dbReference>
<organism evidence="1 2">
    <name type="scientific">Hymenobacter aquaticus</name>
    <dbReference type="NCBI Taxonomy" id="1867101"/>
    <lineage>
        <taxon>Bacteria</taxon>
        <taxon>Pseudomonadati</taxon>
        <taxon>Bacteroidota</taxon>
        <taxon>Cytophagia</taxon>
        <taxon>Cytophagales</taxon>
        <taxon>Hymenobacteraceae</taxon>
        <taxon>Hymenobacter</taxon>
    </lineage>
</organism>
<dbReference type="EMBL" id="SRLC01000002">
    <property type="protein sequence ID" value="TGE21458.1"/>
    <property type="molecule type" value="Genomic_DNA"/>
</dbReference>
<dbReference type="Gene3D" id="1.50.10.20">
    <property type="match status" value="1"/>
</dbReference>
<evidence type="ECO:0008006" key="3">
    <source>
        <dbReference type="Google" id="ProtNLM"/>
    </source>
</evidence>